<evidence type="ECO:0000313" key="1">
    <source>
        <dbReference type="EMBL" id="KAK7461993.1"/>
    </source>
</evidence>
<dbReference type="InterPro" id="IPR025533">
    <property type="entry name" value="DUF4419"/>
</dbReference>
<protein>
    <submittedName>
        <fullName evidence="1">Uncharacterized protein</fullName>
    </submittedName>
</protein>
<keyword evidence="2" id="KW-1185">Reference proteome</keyword>
<dbReference type="PANTHER" id="PTHR31252:SF11">
    <property type="entry name" value="DUF4419 DOMAIN-CONTAINING PROTEIN"/>
    <property type="match status" value="1"/>
</dbReference>
<organism evidence="1 2">
    <name type="scientific">Marasmiellus scandens</name>
    <dbReference type="NCBI Taxonomy" id="2682957"/>
    <lineage>
        <taxon>Eukaryota</taxon>
        <taxon>Fungi</taxon>
        <taxon>Dikarya</taxon>
        <taxon>Basidiomycota</taxon>
        <taxon>Agaricomycotina</taxon>
        <taxon>Agaricomycetes</taxon>
        <taxon>Agaricomycetidae</taxon>
        <taxon>Agaricales</taxon>
        <taxon>Marasmiineae</taxon>
        <taxon>Omphalotaceae</taxon>
        <taxon>Marasmiellus</taxon>
    </lineage>
</organism>
<proteinExistence type="predicted"/>
<gene>
    <name evidence="1" type="ORF">VKT23_008424</name>
</gene>
<comment type="caution">
    <text evidence="1">The sequence shown here is derived from an EMBL/GenBank/DDBJ whole genome shotgun (WGS) entry which is preliminary data.</text>
</comment>
<dbReference type="EMBL" id="JBANRG010000012">
    <property type="protein sequence ID" value="KAK7461993.1"/>
    <property type="molecule type" value="Genomic_DNA"/>
</dbReference>
<dbReference type="PANTHER" id="PTHR31252">
    <property type="entry name" value="DUF4419 DOMAIN-CONTAINING PROTEIN"/>
    <property type="match status" value="1"/>
</dbReference>
<sequence length="446" mass="50411">MPVSFSPASHPVESVRLHGDPVQCTTPLDILQQTSALHARKCEKILQSTFDDGDSGLVIGRPNGLVMTLAEAYGNHHAVSIRPDDVWIAILAQFSAFINANAENSRFSFVTDEGQKELKVFLKSPPDYGALAVQMARKIHENVTDPALANWILPNFSTTKPNDTIVSSVVMMGTLKKNFAYSFKATCGIPRVTLEGKRRDWVLLVHRIEKLKEYGAETTAWYHLLRPVLVRFVRAFDEPDSKRNLDFWQKVVCFKWFKCESPHFSGWLTAFCTFDADGRFIGDQRMLQIPRPNVSKNNSEGLTLDGAIFHRVDIIWIPPCYTDVEITIETDGGGNHKALVVAGMVGYQVCDGGLSRNRKHDLLKPVAGWFFLEREQGNLRYQGISDIGWFKHEIDKQFGSDAESATDVDLSIRQFTLSKVKKHGREYMSKNGHWKYLGWLRKLFSG</sequence>
<accession>A0ABR1JMG1</accession>
<reference evidence="1 2" key="1">
    <citation type="submission" date="2024-01" db="EMBL/GenBank/DDBJ databases">
        <title>A draft genome for the cacao thread blight pathogen Marasmiellus scandens.</title>
        <authorList>
            <person name="Baruah I.K."/>
            <person name="Leung J."/>
            <person name="Bukari Y."/>
            <person name="Amoako-Attah I."/>
            <person name="Meinhardt L.W."/>
            <person name="Bailey B.A."/>
            <person name="Cohen S.P."/>
        </authorList>
    </citation>
    <scope>NUCLEOTIDE SEQUENCE [LARGE SCALE GENOMIC DNA]</scope>
    <source>
        <strain evidence="1 2">GH-19</strain>
    </source>
</reference>
<name>A0ABR1JMG1_9AGAR</name>
<dbReference type="Pfam" id="PF14388">
    <property type="entry name" value="DUF4419"/>
    <property type="match status" value="1"/>
</dbReference>
<dbReference type="Proteomes" id="UP001498398">
    <property type="component" value="Unassembled WGS sequence"/>
</dbReference>
<evidence type="ECO:0000313" key="2">
    <source>
        <dbReference type="Proteomes" id="UP001498398"/>
    </source>
</evidence>